<dbReference type="KEGG" id="jme:EEW87_011160"/>
<reference evidence="1 2" key="1">
    <citation type="submission" date="2019-09" db="EMBL/GenBank/DDBJ databases">
        <title>Complete Genome Sequence of Janibacter melonis M714 with both human health impact and industrial applications.</title>
        <authorList>
            <person name="Jin M."/>
            <person name="Zhao Q.R."/>
        </authorList>
    </citation>
    <scope>NUCLEOTIDE SEQUENCE [LARGE SCALE GENOMIC DNA]</scope>
    <source>
        <strain evidence="1 2">M714</strain>
    </source>
</reference>
<name>A0A5P8FME7_9MICO</name>
<dbReference type="EMBL" id="CP044548">
    <property type="protein sequence ID" value="QFQ30737.1"/>
    <property type="molecule type" value="Genomic_DNA"/>
</dbReference>
<dbReference type="AlphaFoldDB" id="A0A5P8FME7"/>
<proteinExistence type="predicted"/>
<sequence>MKRPVVAALAVVALVLVAGLGWWSTAQWREGPADALSIRELTNAALSTTADVDVPMSWSLGPVHSDPAQRPVTVTDVAIDAGDGVTLAGVGWMDSSGSKMAFAESRFPPRSIFARYPGAADHFRTGLPAGPLPRGSRTWSLVLGLTVDRVQDVPIRAVRVTYEVDGREQEQTFVLQHTLCGRTPATKGRECSPILDGTP</sequence>
<evidence type="ECO:0000313" key="1">
    <source>
        <dbReference type="EMBL" id="QFQ30737.1"/>
    </source>
</evidence>
<accession>A0A5P8FME7</accession>
<dbReference type="GeneID" id="59161732"/>
<dbReference type="Proteomes" id="UP000271708">
    <property type="component" value="Chromosome"/>
</dbReference>
<gene>
    <name evidence="1" type="ORF">EEW87_011160</name>
</gene>
<organism evidence="1 2">
    <name type="scientific">Janibacter melonis</name>
    <dbReference type="NCBI Taxonomy" id="262209"/>
    <lineage>
        <taxon>Bacteria</taxon>
        <taxon>Bacillati</taxon>
        <taxon>Actinomycetota</taxon>
        <taxon>Actinomycetes</taxon>
        <taxon>Micrococcales</taxon>
        <taxon>Intrasporangiaceae</taxon>
        <taxon>Janibacter</taxon>
    </lineage>
</organism>
<dbReference type="RefSeq" id="WP_123092141.1">
    <property type="nucleotide sequence ID" value="NZ_CP044548.2"/>
</dbReference>
<protein>
    <submittedName>
        <fullName evidence="1">Uncharacterized protein</fullName>
    </submittedName>
</protein>
<evidence type="ECO:0000313" key="2">
    <source>
        <dbReference type="Proteomes" id="UP000271708"/>
    </source>
</evidence>